<gene>
    <name evidence="4" type="ORF">P5673_018871</name>
</gene>
<feature type="domain" description="C2H2-type" evidence="3">
    <location>
        <begin position="5"/>
        <end position="26"/>
    </location>
</feature>
<evidence type="ECO:0000313" key="5">
    <source>
        <dbReference type="Proteomes" id="UP001249851"/>
    </source>
</evidence>
<evidence type="ECO:0000256" key="1">
    <source>
        <dbReference type="SAM" id="MobiDB-lite"/>
    </source>
</evidence>
<dbReference type="Proteomes" id="UP001249851">
    <property type="component" value="Unassembled WGS sequence"/>
</dbReference>
<feature type="domain" description="C2H2-type" evidence="3">
    <location>
        <begin position="36"/>
        <end position="59"/>
    </location>
</feature>
<feature type="compositionally biased region" description="Acidic residues" evidence="1">
    <location>
        <begin position="100"/>
        <end position="120"/>
    </location>
</feature>
<feature type="chain" id="PRO_5042179846" description="C2H2-type domain-containing protein" evidence="2">
    <location>
        <begin position="28"/>
        <end position="332"/>
    </location>
</feature>
<dbReference type="EMBL" id="JARQWQ010000043">
    <property type="protein sequence ID" value="KAK2558672.1"/>
    <property type="molecule type" value="Genomic_DNA"/>
</dbReference>
<feature type="region of interest" description="Disordered" evidence="1">
    <location>
        <begin position="83"/>
        <end position="120"/>
    </location>
</feature>
<reference evidence="4" key="2">
    <citation type="journal article" date="2023" name="Science">
        <title>Genomic signatures of disease resistance in endangered staghorn corals.</title>
        <authorList>
            <person name="Vollmer S.V."/>
            <person name="Selwyn J.D."/>
            <person name="Despard B.A."/>
            <person name="Roesel C.L."/>
        </authorList>
    </citation>
    <scope>NUCLEOTIDE SEQUENCE</scope>
    <source>
        <strain evidence="4">K2</strain>
    </source>
</reference>
<feature type="signal peptide" evidence="2">
    <location>
        <begin position="1"/>
        <end position="27"/>
    </location>
</feature>
<evidence type="ECO:0000313" key="4">
    <source>
        <dbReference type="EMBL" id="KAK2558672.1"/>
    </source>
</evidence>
<reference evidence="4" key="1">
    <citation type="journal article" date="2023" name="G3 (Bethesda)">
        <title>Whole genome assembly and annotation of the endangered Caribbean coral Acropora cervicornis.</title>
        <authorList>
            <person name="Selwyn J.D."/>
            <person name="Vollmer S.V."/>
        </authorList>
    </citation>
    <scope>NUCLEOTIDE SEQUENCE</scope>
    <source>
        <strain evidence="4">K2</strain>
    </source>
</reference>
<organism evidence="4 5">
    <name type="scientific">Acropora cervicornis</name>
    <name type="common">Staghorn coral</name>
    <dbReference type="NCBI Taxonomy" id="6130"/>
    <lineage>
        <taxon>Eukaryota</taxon>
        <taxon>Metazoa</taxon>
        <taxon>Cnidaria</taxon>
        <taxon>Anthozoa</taxon>
        <taxon>Hexacorallia</taxon>
        <taxon>Scleractinia</taxon>
        <taxon>Astrocoeniina</taxon>
        <taxon>Acroporidae</taxon>
        <taxon>Acropora</taxon>
    </lineage>
</organism>
<comment type="caution">
    <text evidence="4">The sequence shown here is derived from an EMBL/GenBank/DDBJ whole genome shotgun (WGS) entry which is preliminary data.</text>
</comment>
<evidence type="ECO:0000256" key="2">
    <source>
        <dbReference type="SAM" id="SignalP"/>
    </source>
</evidence>
<sequence>MGLRCNMCLSVFANLSLLLNHWLRVHGQDPNLDIVCGDGGCGRTYQNFFGYRSHLQRNHYDLWKNASEITELGDLMNDVDYEERSSEDCDGTTTSGDSFVDGDDEEDREDGDDAHDDEDDEYEFTRLKCSRAAYLLRIKETHNLTQKALNDIVANTNMLIQDAVETICETVVSKLRETTGEDYSEQISWEVLSDDNAMIANPFQGMETERDQRQKFKELFGFVEPVKRVLGNYHGHRRRGTKRVRVQLSDECIDVPFLASLEQLLNDPSILAQVVNPLGRVFYSTLGNIDPLYRSQLKCIQILSIAKQPVLKKYGTNVILQAFMNDLSVFEQ</sequence>
<evidence type="ECO:0000259" key="3">
    <source>
        <dbReference type="PROSITE" id="PS00028"/>
    </source>
</evidence>
<dbReference type="AlphaFoldDB" id="A0AAD9QC52"/>
<dbReference type="InterPro" id="IPR013087">
    <property type="entry name" value="Znf_C2H2_type"/>
</dbReference>
<keyword evidence="5" id="KW-1185">Reference proteome</keyword>
<protein>
    <recommendedName>
        <fullName evidence="3">C2H2-type domain-containing protein</fullName>
    </recommendedName>
</protein>
<dbReference type="SMART" id="SM00355">
    <property type="entry name" value="ZnF_C2H2"/>
    <property type="match status" value="2"/>
</dbReference>
<keyword evidence="2" id="KW-0732">Signal</keyword>
<accession>A0AAD9QC52</accession>
<feature type="non-terminal residue" evidence="4">
    <location>
        <position position="332"/>
    </location>
</feature>
<proteinExistence type="predicted"/>
<name>A0AAD9QC52_ACRCE</name>
<dbReference type="PROSITE" id="PS00028">
    <property type="entry name" value="ZINC_FINGER_C2H2_1"/>
    <property type="match status" value="2"/>
</dbReference>